<name>A0ABW4YNP1_9BACL</name>
<comment type="subcellular location">
    <subcellularLocation>
        <location evidence="1">Membrane</location>
        <topology evidence="1">Multi-pass membrane protein</topology>
    </subcellularLocation>
</comment>
<feature type="transmembrane region" description="Helical" evidence="6">
    <location>
        <begin position="251"/>
        <end position="271"/>
    </location>
</feature>
<keyword evidence="5 6" id="KW-0472">Membrane</keyword>
<reference evidence="8" key="1">
    <citation type="journal article" date="2019" name="Int. J. Syst. Evol. Microbiol.">
        <title>The Global Catalogue of Microorganisms (GCM) 10K type strain sequencing project: providing services to taxonomists for standard genome sequencing and annotation.</title>
        <authorList>
            <consortium name="The Broad Institute Genomics Platform"/>
            <consortium name="The Broad Institute Genome Sequencing Center for Infectious Disease"/>
            <person name="Wu L."/>
            <person name="Ma J."/>
        </authorList>
    </citation>
    <scope>NUCLEOTIDE SEQUENCE [LARGE SCALE GENOMIC DNA]</scope>
    <source>
        <strain evidence="8">GH52</strain>
    </source>
</reference>
<evidence type="ECO:0000256" key="1">
    <source>
        <dbReference type="ARBA" id="ARBA00004141"/>
    </source>
</evidence>
<feature type="transmembrane region" description="Helical" evidence="6">
    <location>
        <begin position="12"/>
        <end position="41"/>
    </location>
</feature>
<keyword evidence="8" id="KW-1185">Reference proteome</keyword>
<proteinExistence type="inferred from homology"/>
<sequence>MVGVIDEWWIRLLFGVVGGGLAAAAAYRIRALSISGAWAAFVMGASFVLFGEPIWIALLLSFFISSSFWSVWKKKNRTKAAAEQKYEKTGRRDAGQVWANGGIGLIFCILAAIWSHPFWLYGYIGVMAAVTADTWATELGALSRSKPRSIVTGKRVEPGTSGGITILGSVAAFSGAAFIAVVAYIWLPSIWLVIFAALAGFIGAMVDSYLGATVQAMYRCPKCHTETERTSHCQLTTVRIRGFNFMNNDRVNMISSLVAACLLVVAAGLWLG</sequence>
<feature type="transmembrane region" description="Helical" evidence="6">
    <location>
        <begin position="120"/>
        <end position="142"/>
    </location>
</feature>
<feature type="transmembrane region" description="Helical" evidence="6">
    <location>
        <begin position="192"/>
        <end position="212"/>
    </location>
</feature>
<dbReference type="Pfam" id="PF01940">
    <property type="entry name" value="DUF92"/>
    <property type="match status" value="1"/>
</dbReference>
<organism evidence="7 8">
    <name type="scientific">Paenibacillus yanchengensis</name>
    <dbReference type="NCBI Taxonomy" id="2035833"/>
    <lineage>
        <taxon>Bacteria</taxon>
        <taxon>Bacillati</taxon>
        <taxon>Bacillota</taxon>
        <taxon>Bacilli</taxon>
        <taxon>Bacillales</taxon>
        <taxon>Paenibacillaceae</taxon>
        <taxon>Paenibacillus</taxon>
    </lineage>
</organism>
<evidence type="ECO:0000256" key="6">
    <source>
        <dbReference type="SAM" id="Phobius"/>
    </source>
</evidence>
<evidence type="ECO:0000313" key="8">
    <source>
        <dbReference type="Proteomes" id="UP001597362"/>
    </source>
</evidence>
<dbReference type="PANTHER" id="PTHR13353">
    <property type="entry name" value="TRANSMEMBRANE PROTEIN 19"/>
    <property type="match status" value="1"/>
</dbReference>
<comment type="similarity">
    <text evidence="2">Belongs to the TMEM19 family.</text>
</comment>
<keyword evidence="3 6" id="KW-0812">Transmembrane</keyword>
<keyword evidence="4 6" id="KW-1133">Transmembrane helix</keyword>
<evidence type="ECO:0000256" key="3">
    <source>
        <dbReference type="ARBA" id="ARBA00022692"/>
    </source>
</evidence>
<dbReference type="Proteomes" id="UP001597362">
    <property type="component" value="Unassembled WGS sequence"/>
</dbReference>
<evidence type="ECO:0000256" key="4">
    <source>
        <dbReference type="ARBA" id="ARBA00022989"/>
    </source>
</evidence>
<gene>
    <name evidence="7" type="ORF">ACFSJH_16375</name>
</gene>
<feature type="transmembrane region" description="Helical" evidence="6">
    <location>
        <begin position="93"/>
        <end position="114"/>
    </location>
</feature>
<dbReference type="PANTHER" id="PTHR13353:SF5">
    <property type="entry name" value="TRANSMEMBRANE PROTEIN 19"/>
    <property type="match status" value="1"/>
</dbReference>
<dbReference type="RefSeq" id="WP_377774338.1">
    <property type="nucleotide sequence ID" value="NZ_JBHUHO010000039.1"/>
</dbReference>
<feature type="transmembrane region" description="Helical" evidence="6">
    <location>
        <begin position="163"/>
        <end position="186"/>
    </location>
</feature>
<comment type="caution">
    <text evidence="7">The sequence shown here is derived from an EMBL/GenBank/DDBJ whole genome shotgun (WGS) entry which is preliminary data.</text>
</comment>
<feature type="transmembrane region" description="Helical" evidence="6">
    <location>
        <begin position="53"/>
        <end position="72"/>
    </location>
</feature>
<evidence type="ECO:0000256" key="5">
    <source>
        <dbReference type="ARBA" id="ARBA00023136"/>
    </source>
</evidence>
<protein>
    <submittedName>
        <fullName evidence="7">DUF92 domain-containing protein</fullName>
    </submittedName>
</protein>
<dbReference type="InterPro" id="IPR002794">
    <property type="entry name" value="DUF92_TMEM19"/>
</dbReference>
<evidence type="ECO:0000256" key="2">
    <source>
        <dbReference type="ARBA" id="ARBA00009012"/>
    </source>
</evidence>
<accession>A0ABW4YNP1</accession>
<dbReference type="EMBL" id="JBHUHO010000039">
    <property type="protein sequence ID" value="MFD2117306.1"/>
    <property type="molecule type" value="Genomic_DNA"/>
</dbReference>
<evidence type="ECO:0000313" key="7">
    <source>
        <dbReference type="EMBL" id="MFD2117306.1"/>
    </source>
</evidence>